<proteinExistence type="inferred from homology"/>
<dbReference type="GO" id="GO:0016887">
    <property type="term" value="F:ATP hydrolysis activity"/>
    <property type="evidence" value="ECO:0007669"/>
    <property type="project" value="RHEA"/>
</dbReference>
<dbReference type="Gene3D" id="3.40.50.300">
    <property type="entry name" value="P-loop containing nucleotide triphosphate hydrolases"/>
    <property type="match status" value="2"/>
</dbReference>
<reference evidence="16" key="1">
    <citation type="submission" date="2017-09" db="EMBL/GenBank/DDBJ databases">
        <title>Depth-based differentiation of microbial function through sediment-hosted aquifers and enrichment of novel symbionts in the deep terrestrial subsurface.</title>
        <authorList>
            <person name="Probst A.J."/>
            <person name="Ladd B."/>
            <person name="Jarett J.K."/>
            <person name="Geller-Mcgrath D.E."/>
            <person name="Sieber C.M.K."/>
            <person name="Emerson J.B."/>
            <person name="Anantharaman K."/>
            <person name="Thomas B.C."/>
            <person name="Malmstrom R."/>
            <person name="Stieglmeier M."/>
            <person name="Klingl A."/>
            <person name="Woyke T."/>
            <person name="Ryan C.M."/>
            <person name="Banfield J.F."/>
        </authorList>
    </citation>
    <scope>NUCLEOTIDE SEQUENCE [LARGE SCALE GENOMIC DNA]</scope>
</reference>
<feature type="binding site" evidence="12">
    <location>
        <position position="386"/>
    </location>
    <ligand>
        <name>Zn(2+)</name>
        <dbReference type="ChEBI" id="CHEBI:29105"/>
        <label>2</label>
    </ligand>
</feature>
<keyword evidence="9 12" id="KW-0238">DNA-binding</keyword>
<sequence>MIAKIIPATRISFGKNQEFSYSVPKNLQGQIQIGMIVNVPFGKRDELGVVRDLLKSEKTAYPLKPVKSIVWIEQVFTDKLSELSKFISETYLVSLGLVIKAIITKFATRPKMIERFVKVERYNPSFKLSDDQTNALAEILEYKNRSKLFLLHGVTGSGKTEIYIQVIQDLLKQGKQALVMVPEIALTPQTLARFAERFDQNDIVVVHSKISYGQKFLIWQKVFRGEAKILIGPRSSIFAPFKNLGVIVIDEEHDSSYKQFDQNPRYHAREVACKLSEIWDCPLVMGDATPTVETYFASQTLDTNRKPVTKLELSNRIKQELPPVTLVDMRQEAKMGNFSIFSESLVKEIEKELALNHQIILFLNRRGTATSMICKDCGSLSMCKSCAVPLVYHQSNQKLECHHCNKKYNIPIKCAKCQSHKLRFMGTGTERVEKEIQRVFTQARVRRIDRDAITKRLELENLYHDFRSHKFDILVGTQLLAKGWDLSQVGLIGVINADTILQLPDFRSNERTFQLITQVAGRTGRGDFPGKVILQTYNPENFAIQAALKHDYKKFFETEIVHRKEFNYPPFSKLIKLTTKHYNEKIAWAKAEQIAESLKSAEGVEILGPSAAFIPRMRGQYIIYVIIKILAGEKQQLAFQNIKKKLTKLPVEWSIDVDPDSLL</sequence>
<keyword evidence="6 12" id="KW-0347">Helicase</keyword>
<dbReference type="HAMAP" id="MF_00983">
    <property type="entry name" value="PriA"/>
    <property type="match status" value="1"/>
</dbReference>
<keyword evidence="4 12" id="KW-0547">Nucleotide-binding</keyword>
<evidence type="ECO:0000259" key="14">
    <source>
        <dbReference type="PROSITE" id="PS51194"/>
    </source>
</evidence>
<dbReference type="CDD" id="cd17929">
    <property type="entry name" value="DEXHc_priA"/>
    <property type="match status" value="1"/>
</dbReference>
<dbReference type="InterPro" id="IPR027417">
    <property type="entry name" value="P-loop_NTPase"/>
</dbReference>
<comment type="subunit">
    <text evidence="12">Component of the replication restart primosome.</text>
</comment>
<feature type="domain" description="Helicase C-terminal" evidence="14">
    <location>
        <begin position="409"/>
        <end position="574"/>
    </location>
</feature>
<evidence type="ECO:0000256" key="12">
    <source>
        <dbReference type="HAMAP-Rule" id="MF_00983"/>
    </source>
</evidence>
<dbReference type="CDD" id="cd18804">
    <property type="entry name" value="SF2_C_priA"/>
    <property type="match status" value="1"/>
</dbReference>
<keyword evidence="5 12" id="KW-0378">Hydrolase</keyword>
<dbReference type="InterPro" id="IPR014001">
    <property type="entry name" value="Helicase_ATP-bd"/>
</dbReference>
<evidence type="ECO:0000256" key="6">
    <source>
        <dbReference type="ARBA" id="ARBA00022806"/>
    </source>
</evidence>
<feature type="binding site" evidence="12">
    <location>
        <position position="404"/>
    </location>
    <ligand>
        <name>Zn(2+)</name>
        <dbReference type="ChEBI" id="CHEBI:29105"/>
        <label>2</label>
    </ligand>
</feature>
<evidence type="ECO:0000256" key="5">
    <source>
        <dbReference type="ARBA" id="ARBA00022801"/>
    </source>
</evidence>
<comment type="cofactor">
    <cofactor evidence="12">
        <name>Zn(2+)</name>
        <dbReference type="ChEBI" id="CHEBI:29105"/>
    </cofactor>
    <text evidence="12">Binds 2 zinc ions per subunit.</text>
</comment>
<keyword evidence="2 12" id="KW-0235">DNA replication</keyword>
<evidence type="ECO:0000313" key="16">
    <source>
        <dbReference type="Proteomes" id="UP000230557"/>
    </source>
</evidence>
<accession>A0A2H0VD22</accession>
<evidence type="ECO:0000256" key="9">
    <source>
        <dbReference type="ARBA" id="ARBA00023125"/>
    </source>
</evidence>
<dbReference type="InterPro" id="IPR041236">
    <property type="entry name" value="PriA_C"/>
</dbReference>
<dbReference type="PANTHER" id="PTHR30580:SF0">
    <property type="entry name" value="PRIMOSOMAL PROTEIN N"/>
    <property type="match status" value="1"/>
</dbReference>
<keyword evidence="7 12" id="KW-0862">Zinc</keyword>
<evidence type="ECO:0000259" key="13">
    <source>
        <dbReference type="PROSITE" id="PS51192"/>
    </source>
</evidence>
<evidence type="ECO:0000313" key="15">
    <source>
        <dbReference type="EMBL" id="PIR96985.1"/>
    </source>
</evidence>
<evidence type="ECO:0000256" key="3">
    <source>
        <dbReference type="ARBA" id="ARBA00022723"/>
    </source>
</evidence>
<feature type="domain" description="Helicase ATP-binding" evidence="13">
    <location>
        <begin position="140"/>
        <end position="308"/>
    </location>
</feature>
<evidence type="ECO:0000256" key="10">
    <source>
        <dbReference type="ARBA" id="ARBA00023235"/>
    </source>
</evidence>
<dbReference type="AlphaFoldDB" id="A0A2H0VD22"/>
<evidence type="ECO:0000256" key="1">
    <source>
        <dbReference type="ARBA" id="ARBA00022515"/>
    </source>
</evidence>
<dbReference type="Gene3D" id="3.40.1440.60">
    <property type="entry name" value="PriA, 3(prime) DNA-binding domain"/>
    <property type="match status" value="1"/>
</dbReference>
<dbReference type="Proteomes" id="UP000230557">
    <property type="component" value="Unassembled WGS sequence"/>
</dbReference>
<evidence type="ECO:0000256" key="7">
    <source>
        <dbReference type="ARBA" id="ARBA00022833"/>
    </source>
</evidence>
<dbReference type="GO" id="GO:0003677">
    <property type="term" value="F:DNA binding"/>
    <property type="evidence" value="ECO:0007669"/>
    <property type="project" value="UniProtKB-UniRule"/>
</dbReference>
<feature type="binding site" evidence="12">
    <location>
        <position position="383"/>
    </location>
    <ligand>
        <name>Zn(2+)</name>
        <dbReference type="ChEBI" id="CHEBI:29105"/>
        <label>2</label>
    </ligand>
</feature>
<evidence type="ECO:0000256" key="4">
    <source>
        <dbReference type="ARBA" id="ARBA00022741"/>
    </source>
</evidence>
<dbReference type="EMBL" id="PFAJ01000049">
    <property type="protein sequence ID" value="PIR96985.1"/>
    <property type="molecule type" value="Genomic_DNA"/>
</dbReference>
<dbReference type="InterPro" id="IPR011545">
    <property type="entry name" value="DEAD/DEAH_box_helicase_dom"/>
</dbReference>
<comment type="function">
    <text evidence="12">Initiates the restart of stalled replication forks, which reloads the replicative helicase on sites other than the origin of replication. Recognizes and binds to abandoned replication forks and remodels them to uncover a helicase loading site. Promotes assembly of the primosome at these replication forks.</text>
</comment>
<dbReference type="Pfam" id="PF18074">
    <property type="entry name" value="PriA_C"/>
    <property type="match status" value="1"/>
</dbReference>
<feature type="binding site" evidence="12">
    <location>
        <position position="377"/>
    </location>
    <ligand>
        <name>Zn(2+)</name>
        <dbReference type="ChEBI" id="CHEBI:29105"/>
        <label>1</label>
    </ligand>
</feature>
<feature type="binding site" evidence="12">
    <location>
        <position position="374"/>
    </location>
    <ligand>
        <name>Zn(2+)</name>
        <dbReference type="ChEBI" id="CHEBI:29105"/>
        <label>1</label>
    </ligand>
</feature>
<dbReference type="GO" id="GO:0006310">
    <property type="term" value="P:DNA recombination"/>
    <property type="evidence" value="ECO:0007669"/>
    <property type="project" value="InterPro"/>
</dbReference>
<feature type="binding site" evidence="12">
    <location>
        <position position="414"/>
    </location>
    <ligand>
        <name>Zn(2+)</name>
        <dbReference type="ChEBI" id="CHEBI:29105"/>
        <label>1</label>
    </ligand>
</feature>
<feature type="binding site" evidence="12">
    <location>
        <position position="417"/>
    </location>
    <ligand>
        <name>Zn(2+)</name>
        <dbReference type="ChEBI" id="CHEBI:29105"/>
        <label>1</label>
    </ligand>
</feature>
<dbReference type="GO" id="GO:0043138">
    <property type="term" value="F:3'-5' DNA helicase activity"/>
    <property type="evidence" value="ECO:0007669"/>
    <property type="project" value="UniProtKB-EC"/>
</dbReference>
<keyword evidence="10 12" id="KW-0413">Isomerase</keyword>
<dbReference type="GO" id="GO:0006270">
    <property type="term" value="P:DNA replication initiation"/>
    <property type="evidence" value="ECO:0007669"/>
    <property type="project" value="TreeGrafter"/>
</dbReference>
<dbReference type="SMART" id="SM00490">
    <property type="entry name" value="HELICc"/>
    <property type="match status" value="1"/>
</dbReference>
<dbReference type="Pfam" id="PF17764">
    <property type="entry name" value="PriA_3primeBD"/>
    <property type="match status" value="1"/>
</dbReference>
<dbReference type="InterPro" id="IPR040498">
    <property type="entry name" value="PriA_CRR"/>
</dbReference>
<keyword evidence="3 12" id="KW-0479">Metal-binding</keyword>
<dbReference type="InterPro" id="IPR041222">
    <property type="entry name" value="PriA_3primeBD"/>
</dbReference>
<keyword evidence="8 12" id="KW-0067">ATP-binding</keyword>
<dbReference type="PROSITE" id="PS51192">
    <property type="entry name" value="HELICASE_ATP_BIND_1"/>
    <property type="match status" value="1"/>
</dbReference>
<dbReference type="NCBIfam" id="TIGR00595">
    <property type="entry name" value="priA"/>
    <property type="match status" value="1"/>
</dbReference>
<dbReference type="SUPFAM" id="SSF52540">
    <property type="entry name" value="P-loop containing nucleoside triphosphate hydrolases"/>
    <property type="match status" value="2"/>
</dbReference>
<protein>
    <recommendedName>
        <fullName evidence="12">Replication restart protein PriA</fullName>
    </recommendedName>
    <alternativeName>
        <fullName evidence="12">ATP-dependent DNA helicase PriA</fullName>
        <ecNumber evidence="12">5.6.2.4</ecNumber>
    </alternativeName>
    <alternativeName>
        <fullName evidence="12">DNA 3'-5' helicase PriA</fullName>
    </alternativeName>
</protein>
<comment type="caution">
    <text evidence="15">The sequence shown here is derived from an EMBL/GenBank/DDBJ whole genome shotgun (WGS) entry which is preliminary data.</text>
</comment>
<dbReference type="GO" id="GO:1990077">
    <property type="term" value="C:primosome complex"/>
    <property type="evidence" value="ECO:0007669"/>
    <property type="project" value="UniProtKB-UniRule"/>
</dbReference>
<keyword evidence="1 12" id="KW-0639">Primosome</keyword>
<comment type="similarity">
    <text evidence="12">Belongs to the helicase family. PriA subfamily.</text>
</comment>
<dbReference type="Pfam" id="PF00270">
    <property type="entry name" value="DEAD"/>
    <property type="match status" value="1"/>
</dbReference>
<dbReference type="Pfam" id="PF00271">
    <property type="entry name" value="Helicase_C"/>
    <property type="match status" value="1"/>
</dbReference>
<evidence type="ECO:0000256" key="11">
    <source>
        <dbReference type="ARBA" id="ARBA00048988"/>
    </source>
</evidence>
<evidence type="ECO:0000256" key="2">
    <source>
        <dbReference type="ARBA" id="ARBA00022705"/>
    </source>
</evidence>
<dbReference type="GO" id="GO:0008270">
    <property type="term" value="F:zinc ion binding"/>
    <property type="evidence" value="ECO:0007669"/>
    <property type="project" value="UniProtKB-UniRule"/>
</dbReference>
<dbReference type="Pfam" id="PF18319">
    <property type="entry name" value="Zn_ribbon_PriA"/>
    <property type="match status" value="1"/>
</dbReference>
<dbReference type="GO" id="GO:0006302">
    <property type="term" value="P:double-strand break repair"/>
    <property type="evidence" value="ECO:0007669"/>
    <property type="project" value="InterPro"/>
</dbReference>
<organism evidence="15 16">
    <name type="scientific">Candidatus Doudnabacteria bacterium CG10_big_fil_rev_8_21_14_0_10_41_10</name>
    <dbReference type="NCBI Taxonomy" id="1974551"/>
    <lineage>
        <taxon>Bacteria</taxon>
        <taxon>Candidatus Doudnaibacteriota</taxon>
    </lineage>
</organism>
<comment type="catalytic activity">
    <reaction evidence="12">
        <text>Couples ATP hydrolysis with the unwinding of duplex DNA by translocating in the 3'-5' direction.</text>
        <dbReference type="EC" id="5.6.2.4"/>
    </reaction>
</comment>
<dbReference type="InterPro" id="IPR001650">
    <property type="entry name" value="Helicase_C-like"/>
</dbReference>
<dbReference type="FunFam" id="3.40.50.300:FF:000489">
    <property type="entry name" value="Primosome assembly protein PriA"/>
    <property type="match status" value="1"/>
</dbReference>
<dbReference type="EC" id="5.6.2.4" evidence="12"/>
<name>A0A2H0VD22_9BACT</name>
<comment type="catalytic activity">
    <reaction evidence="11 12">
        <text>ATP + H2O = ADP + phosphate + H(+)</text>
        <dbReference type="Rhea" id="RHEA:13065"/>
        <dbReference type="ChEBI" id="CHEBI:15377"/>
        <dbReference type="ChEBI" id="CHEBI:15378"/>
        <dbReference type="ChEBI" id="CHEBI:30616"/>
        <dbReference type="ChEBI" id="CHEBI:43474"/>
        <dbReference type="ChEBI" id="CHEBI:456216"/>
        <dbReference type="EC" id="5.6.2.4"/>
    </reaction>
</comment>
<dbReference type="InterPro" id="IPR005259">
    <property type="entry name" value="PriA"/>
</dbReference>
<evidence type="ECO:0000256" key="8">
    <source>
        <dbReference type="ARBA" id="ARBA00022840"/>
    </source>
</evidence>
<dbReference type="GO" id="GO:0005524">
    <property type="term" value="F:ATP binding"/>
    <property type="evidence" value="ECO:0007669"/>
    <property type="project" value="UniProtKB-UniRule"/>
</dbReference>
<feature type="binding site" evidence="12">
    <location>
        <position position="401"/>
    </location>
    <ligand>
        <name>Zn(2+)</name>
        <dbReference type="ChEBI" id="CHEBI:29105"/>
        <label>2</label>
    </ligand>
</feature>
<dbReference type="SMART" id="SM00487">
    <property type="entry name" value="DEXDc"/>
    <property type="match status" value="1"/>
</dbReference>
<dbReference type="PROSITE" id="PS51194">
    <property type="entry name" value="HELICASE_CTER"/>
    <property type="match status" value="1"/>
</dbReference>
<dbReference type="GO" id="GO:0006269">
    <property type="term" value="P:DNA replication, synthesis of primer"/>
    <property type="evidence" value="ECO:0007669"/>
    <property type="project" value="UniProtKB-KW"/>
</dbReference>
<gene>
    <name evidence="12 15" type="primary">priA</name>
    <name evidence="15" type="ORF">COT91_03620</name>
</gene>
<dbReference type="PANTHER" id="PTHR30580">
    <property type="entry name" value="PRIMOSOMAL PROTEIN N"/>
    <property type="match status" value="1"/>
</dbReference>
<dbReference type="InterPro" id="IPR042115">
    <property type="entry name" value="PriA_3primeBD_sf"/>
</dbReference>